<evidence type="ECO:0000313" key="1">
    <source>
        <dbReference type="EMBL" id="RNA35669.1"/>
    </source>
</evidence>
<comment type="caution">
    <text evidence="1">The sequence shown here is derived from an EMBL/GenBank/DDBJ whole genome shotgun (WGS) entry which is preliminary data.</text>
</comment>
<name>A0A3M7SIW4_BRAPC</name>
<proteinExistence type="predicted"/>
<dbReference type="Proteomes" id="UP000276133">
    <property type="component" value="Unassembled WGS sequence"/>
</dbReference>
<dbReference type="EMBL" id="REGN01001301">
    <property type="protein sequence ID" value="RNA35669.1"/>
    <property type="molecule type" value="Genomic_DNA"/>
</dbReference>
<reference evidence="1 2" key="1">
    <citation type="journal article" date="2018" name="Sci. Rep.">
        <title>Genomic signatures of local adaptation to the degree of environmental predictability in rotifers.</title>
        <authorList>
            <person name="Franch-Gras L."/>
            <person name="Hahn C."/>
            <person name="Garcia-Roger E.M."/>
            <person name="Carmona M.J."/>
            <person name="Serra M."/>
            <person name="Gomez A."/>
        </authorList>
    </citation>
    <scope>NUCLEOTIDE SEQUENCE [LARGE SCALE GENOMIC DNA]</scope>
    <source>
        <strain evidence="1">HYR1</strain>
    </source>
</reference>
<organism evidence="1 2">
    <name type="scientific">Brachionus plicatilis</name>
    <name type="common">Marine rotifer</name>
    <name type="synonym">Brachionus muelleri</name>
    <dbReference type="NCBI Taxonomy" id="10195"/>
    <lineage>
        <taxon>Eukaryota</taxon>
        <taxon>Metazoa</taxon>
        <taxon>Spiralia</taxon>
        <taxon>Gnathifera</taxon>
        <taxon>Rotifera</taxon>
        <taxon>Eurotatoria</taxon>
        <taxon>Monogononta</taxon>
        <taxon>Pseudotrocha</taxon>
        <taxon>Ploima</taxon>
        <taxon>Brachionidae</taxon>
        <taxon>Brachionus</taxon>
    </lineage>
</organism>
<evidence type="ECO:0000313" key="2">
    <source>
        <dbReference type="Proteomes" id="UP000276133"/>
    </source>
</evidence>
<protein>
    <submittedName>
        <fullName evidence="1">Uncharacterized protein</fullName>
    </submittedName>
</protein>
<sequence>MRRWTFTNTFMFFKNLEEYYVPIKKNLLSPNLIIISFNFFIDGIQIKPIINLNFVIKVQQSMLHFVTEEFMFNLFLNFTIP</sequence>
<accession>A0A3M7SIW4</accession>
<gene>
    <name evidence="1" type="ORF">BpHYR1_048469</name>
</gene>
<keyword evidence="2" id="KW-1185">Reference proteome</keyword>
<dbReference type="AlphaFoldDB" id="A0A3M7SIW4"/>